<reference evidence="1 2" key="1">
    <citation type="journal article" date="2016" name="Genome Biol. Evol.">
        <title>Gene Family Evolution Reflects Adaptation to Soil Environmental Stressors in the Genome of the Collembolan Orchesella cincta.</title>
        <authorList>
            <person name="Faddeeva-Vakhrusheva A."/>
            <person name="Derks M.F."/>
            <person name="Anvar S.Y."/>
            <person name="Agamennone V."/>
            <person name="Suring W."/>
            <person name="Smit S."/>
            <person name="van Straalen N.M."/>
            <person name="Roelofs D."/>
        </authorList>
    </citation>
    <scope>NUCLEOTIDE SEQUENCE [LARGE SCALE GENOMIC DNA]</scope>
    <source>
        <tissue evidence="1">Mixed pool</tissue>
    </source>
</reference>
<dbReference type="EMBL" id="LJIJ01001672">
    <property type="protein sequence ID" value="ODM91093.1"/>
    <property type="molecule type" value="Genomic_DNA"/>
</dbReference>
<keyword evidence="1" id="KW-0418">Kinase</keyword>
<dbReference type="PANTHER" id="PTHR45749">
    <property type="match status" value="1"/>
</dbReference>
<dbReference type="AlphaFoldDB" id="A0A1D2MDR6"/>
<organism evidence="1 2">
    <name type="scientific">Orchesella cincta</name>
    <name type="common">Springtail</name>
    <name type="synonym">Podura cincta</name>
    <dbReference type="NCBI Taxonomy" id="48709"/>
    <lineage>
        <taxon>Eukaryota</taxon>
        <taxon>Metazoa</taxon>
        <taxon>Ecdysozoa</taxon>
        <taxon>Arthropoda</taxon>
        <taxon>Hexapoda</taxon>
        <taxon>Collembola</taxon>
        <taxon>Entomobryomorpha</taxon>
        <taxon>Entomobryoidea</taxon>
        <taxon>Orchesellidae</taxon>
        <taxon>Orchesellinae</taxon>
        <taxon>Orchesella</taxon>
    </lineage>
</organism>
<gene>
    <name evidence="1" type="ORF">Ocin01_15584</name>
</gene>
<keyword evidence="2" id="KW-1185">Reference proteome</keyword>
<proteinExistence type="predicted"/>
<name>A0A1D2MDR6_ORCCI</name>
<dbReference type="PANTHER" id="PTHR45749:SF21">
    <property type="entry name" value="DUF4371 DOMAIN-CONTAINING PROTEIN"/>
    <property type="match status" value="1"/>
</dbReference>
<comment type="caution">
    <text evidence="1">The sequence shown here is derived from an EMBL/GenBank/DDBJ whole genome shotgun (WGS) entry which is preliminary data.</text>
</comment>
<keyword evidence="1" id="KW-0808">Transferase</keyword>
<evidence type="ECO:0000313" key="1">
    <source>
        <dbReference type="EMBL" id="ODM91093.1"/>
    </source>
</evidence>
<protein>
    <submittedName>
        <fullName evidence="1">52 kDa repressor of the inhibitor of the protein kinase</fullName>
    </submittedName>
</protein>
<accession>A0A1D2MDR6</accession>
<evidence type="ECO:0000313" key="2">
    <source>
        <dbReference type="Proteomes" id="UP000094527"/>
    </source>
</evidence>
<dbReference type="STRING" id="48709.A0A1D2MDR6"/>
<dbReference type="Proteomes" id="UP000094527">
    <property type="component" value="Unassembled WGS sequence"/>
</dbReference>
<sequence>MTEPDTETKITIMQLGPCQPEIDFPENSPRTALCSILLPVKNCTGSPYYRSEWTNGIDDWQHLSQKIITHETSMSHIQSMKSRIDYEDNKNHQIIVRSSFCQGYEALILDVLKGLNLSFAMCRGQGYDGASVMSGVHKGLQANLLKLNQNALYVHCAAHKLNLVIADGVKSRTSMSDFFDTIQSVYSFFTQVD</sequence>
<dbReference type="GO" id="GO:0016301">
    <property type="term" value="F:kinase activity"/>
    <property type="evidence" value="ECO:0007669"/>
    <property type="project" value="UniProtKB-KW"/>
</dbReference>
<dbReference type="OrthoDB" id="6614843at2759"/>